<proteinExistence type="predicted"/>
<keyword evidence="1" id="KW-0805">Transcription regulation</keyword>
<dbReference type="PROSITE" id="PS50937">
    <property type="entry name" value="HTH_MERR_2"/>
    <property type="match status" value="1"/>
</dbReference>
<dbReference type="Gene3D" id="1.10.490.50">
    <property type="entry name" value="Antibiotic binding domain of TipA-like multidrug resistance regulators"/>
    <property type="match status" value="1"/>
</dbReference>
<dbReference type="RefSeq" id="WP_377344657.1">
    <property type="nucleotide sequence ID" value="NZ_JBHLTP010000002.1"/>
</dbReference>
<comment type="caution">
    <text evidence="6">The sequence shown here is derived from an EMBL/GenBank/DDBJ whole genome shotgun (WGS) entry which is preliminary data.</text>
</comment>
<sequence length="254" mass="29940">MFKVKDVANLVGVSVRTLHHYDEIGLLTPDSITPAGYRVYTRSNLERLQQIMFFKEMGLTLGDIKNLLDSPEFDRLEALQMHEEMLLKKQSRLEQMLQTVRTSIQALERGEEMEENHMFNGFDKVEIEKHQKKYEEEVRQKYPKAIVDESNRRTASYDEEDWENIQQEINNIYVSIAKRMDYGPDDAEVQKHVARWRNVITTYFYDCTLEIFRGLADLYVTDERFTNNINTIKTGLAPFLSKAMIVYCSQQEQE</sequence>
<organism evidence="6 7">
    <name type="scientific">Pontibacillus salicampi</name>
    <dbReference type="NCBI Taxonomy" id="1449801"/>
    <lineage>
        <taxon>Bacteria</taxon>
        <taxon>Bacillati</taxon>
        <taxon>Bacillota</taxon>
        <taxon>Bacilli</taxon>
        <taxon>Bacillales</taxon>
        <taxon>Bacillaceae</taxon>
        <taxon>Pontibacillus</taxon>
    </lineage>
</organism>
<dbReference type="InterPro" id="IPR036244">
    <property type="entry name" value="TipA-like_antibiotic-bd"/>
</dbReference>
<keyword evidence="2" id="KW-0238">DNA-binding</keyword>
<evidence type="ECO:0000256" key="4">
    <source>
        <dbReference type="ARBA" id="ARBA00023163"/>
    </source>
</evidence>
<evidence type="ECO:0000313" key="6">
    <source>
        <dbReference type="EMBL" id="MFC0522146.1"/>
    </source>
</evidence>
<name>A0ABV6LIC8_9BACI</name>
<dbReference type="SUPFAM" id="SSF89082">
    <property type="entry name" value="Antibiotic binding domain of TipA-like multidrug resistance regulators"/>
    <property type="match status" value="1"/>
</dbReference>
<dbReference type="SMART" id="SM00422">
    <property type="entry name" value="HTH_MERR"/>
    <property type="match status" value="1"/>
</dbReference>
<dbReference type="InterPro" id="IPR009061">
    <property type="entry name" value="DNA-bd_dom_put_sf"/>
</dbReference>
<dbReference type="Gene3D" id="1.10.1660.10">
    <property type="match status" value="1"/>
</dbReference>
<dbReference type="InterPro" id="IPR000551">
    <property type="entry name" value="MerR-type_HTH_dom"/>
</dbReference>
<evidence type="ECO:0000313" key="7">
    <source>
        <dbReference type="Proteomes" id="UP001589836"/>
    </source>
</evidence>
<dbReference type="Proteomes" id="UP001589836">
    <property type="component" value="Unassembled WGS sequence"/>
</dbReference>
<keyword evidence="4" id="KW-0804">Transcription</keyword>
<evidence type="ECO:0000256" key="2">
    <source>
        <dbReference type="ARBA" id="ARBA00023125"/>
    </source>
</evidence>
<dbReference type="InterPro" id="IPR012925">
    <property type="entry name" value="TipAS_dom"/>
</dbReference>
<feature type="domain" description="HTH merR-type" evidence="5">
    <location>
        <begin position="1"/>
        <end position="70"/>
    </location>
</feature>
<keyword evidence="3" id="KW-0010">Activator</keyword>
<evidence type="ECO:0000256" key="1">
    <source>
        <dbReference type="ARBA" id="ARBA00023015"/>
    </source>
</evidence>
<reference evidence="6 7" key="1">
    <citation type="submission" date="2024-09" db="EMBL/GenBank/DDBJ databases">
        <authorList>
            <person name="Sun Q."/>
            <person name="Mori K."/>
        </authorList>
    </citation>
    <scope>NUCLEOTIDE SEQUENCE [LARGE SCALE GENOMIC DNA]</scope>
    <source>
        <strain evidence="6 7">NCAIM B.02529</strain>
    </source>
</reference>
<protein>
    <submittedName>
        <fullName evidence="6">MerR family transcriptional regulator</fullName>
    </submittedName>
</protein>
<keyword evidence="7" id="KW-1185">Reference proteome</keyword>
<evidence type="ECO:0000259" key="5">
    <source>
        <dbReference type="PROSITE" id="PS50937"/>
    </source>
</evidence>
<gene>
    <name evidence="6" type="ORF">ACFFGV_00895</name>
</gene>
<accession>A0ABV6LIC8</accession>
<dbReference type="CDD" id="cd01106">
    <property type="entry name" value="HTH_TipAL-Mta"/>
    <property type="match status" value="1"/>
</dbReference>
<dbReference type="PANTHER" id="PTHR30204">
    <property type="entry name" value="REDOX-CYCLING DRUG-SENSING TRANSCRIPTIONAL ACTIVATOR SOXR"/>
    <property type="match status" value="1"/>
</dbReference>
<dbReference type="Pfam" id="PF07739">
    <property type="entry name" value="TipAS"/>
    <property type="match status" value="1"/>
</dbReference>
<dbReference type="SUPFAM" id="SSF46955">
    <property type="entry name" value="Putative DNA-binding domain"/>
    <property type="match status" value="1"/>
</dbReference>
<dbReference type="PANTHER" id="PTHR30204:SF90">
    <property type="entry name" value="HTH-TYPE TRANSCRIPTIONAL ACTIVATOR MTA"/>
    <property type="match status" value="1"/>
</dbReference>
<dbReference type="Pfam" id="PF13411">
    <property type="entry name" value="MerR_1"/>
    <property type="match status" value="1"/>
</dbReference>
<evidence type="ECO:0000256" key="3">
    <source>
        <dbReference type="ARBA" id="ARBA00023159"/>
    </source>
</evidence>
<dbReference type="InterPro" id="IPR047057">
    <property type="entry name" value="MerR_fam"/>
</dbReference>
<dbReference type="EMBL" id="JBHLTP010000002">
    <property type="protein sequence ID" value="MFC0522146.1"/>
    <property type="molecule type" value="Genomic_DNA"/>
</dbReference>